<keyword evidence="3" id="KW-1185">Reference proteome</keyword>
<feature type="transmembrane region" description="Helical" evidence="1">
    <location>
        <begin position="34"/>
        <end position="57"/>
    </location>
</feature>
<dbReference type="AlphaFoldDB" id="A0AAE1TVL7"/>
<gene>
    <name evidence="2" type="ORF">Pmani_028303</name>
</gene>
<reference evidence="2" key="1">
    <citation type="submission" date="2023-11" db="EMBL/GenBank/DDBJ databases">
        <title>Genome assemblies of two species of porcelain crab, Petrolisthes cinctipes and Petrolisthes manimaculis (Anomura: Porcellanidae).</title>
        <authorList>
            <person name="Angst P."/>
        </authorList>
    </citation>
    <scope>NUCLEOTIDE SEQUENCE</scope>
    <source>
        <strain evidence="2">PB745_02</strain>
        <tissue evidence="2">Gill</tissue>
    </source>
</reference>
<keyword evidence="1" id="KW-0472">Membrane</keyword>
<comment type="caution">
    <text evidence="2">The sequence shown here is derived from an EMBL/GenBank/DDBJ whole genome shotgun (WGS) entry which is preliminary data.</text>
</comment>
<keyword evidence="1" id="KW-1133">Transmembrane helix</keyword>
<name>A0AAE1TVL7_9EUCA</name>
<accession>A0AAE1TVL7</accession>
<keyword evidence="1" id="KW-0812">Transmembrane</keyword>
<evidence type="ECO:0000256" key="1">
    <source>
        <dbReference type="SAM" id="Phobius"/>
    </source>
</evidence>
<dbReference type="Proteomes" id="UP001292094">
    <property type="component" value="Unassembled WGS sequence"/>
</dbReference>
<evidence type="ECO:0000313" key="3">
    <source>
        <dbReference type="Proteomes" id="UP001292094"/>
    </source>
</evidence>
<dbReference type="EMBL" id="JAWZYT010003243">
    <property type="protein sequence ID" value="KAK4299417.1"/>
    <property type="molecule type" value="Genomic_DNA"/>
</dbReference>
<feature type="transmembrane region" description="Helical" evidence="1">
    <location>
        <begin position="63"/>
        <end position="87"/>
    </location>
</feature>
<proteinExistence type="predicted"/>
<sequence length="104" mass="11378">MIGAGVVRCPGNHHYQGPNSLTLNVDTRHPSSPVLTSVLVSIYSVLLPFYGVLLPFYGVLVSIYSVLLSLYSVLVSIYSVLVSLFIVSHHVLQHFGFVDKFNTG</sequence>
<organism evidence="2 3">
    <name type="scientific">Petrolisthes manimaculis</name>
    <dbReference type="NCBI Taxonomy" id="1843537"/>
    <lineage>
        <taxon>Eukaryota</taxon>
        <taxon>Metazoa</taxon>
        <taxon>Ecdysozoa</taxon>
        <taxon>Arthropoda</taxon>
        <taxon>Crustacea</taxon>
        <taxon>Multicrustacea</taxon>
        <taxon>Malacostraca</taxon>
        <taxon>Eumalacostraca</taxon>
        <taxon>Eucarida</taxon>
        <taxon>Decapoda</taxon>
        <taxon>Pleocyemata</taxon>
        <taxon>Anomura</taxon>
        <taxon>Galatheoidea</taxon>
        <taxon>Porcellanidae</taxon>
        <taxon>Petrolisthes</taxon>
    </lineage>
</organism>
<evidence type="ECO:0000313" key="2">
    <source>
        <dbReference type="EMBL" id="KAK4299417.1"/>
    </source>
</evidence>
<protein>
    <submittedName>
        <fullName evidence="2">Uncharacterized protein</fullName>
    </submittedName>
</protein>